<dbReference type="InterPro" id="IPR032567">
    <property type="entry name" value="RTL1-rel"/>
</dbReference>
<dbReference type="AlphaFoldDB" id="A0A077WT87"/>
<sequence length="198" mass="23052">MAIEISSDSFAYELGKMCYMCSFMDGAVFDWAQPYLEDIGSDRLDPCMISFDAFLNAFCVAFGEVNEKFATERKRIYLKQGQIMAPEHTTTFRRLALRTEFNEPAFLALFRESLRDRLQDELAARDMATDLWRYVSKVVDIDNRLRERETQSRRQPIRPQQRFSTPISIPGRDTNTNNNDDIQPMDLDATKAKLWSSF</sequence>
<dbReference type="OrthoDB" id="2266810at2759"/>
<feature type="compositionally biased region" description="Low complexity" evidence="1">
    <location>
        <begin position="153"/>
        <end position="162"/>
    </location>
</feature>
<evidence type="ECO:0008006" key="3">
    <source>
        <dbReference type="Google" id="ProtNLM"/>
    </source>
</evidence>
<reference evidence="2" key="1">
    <citation type="journal article" date="2014" name="Genome Announc.">
        <title>De novo whole-genome sequence and genome annotation of Lichtheimia ramosa.</title>
        <authorList>
            <person name="Linde J."/>
            <person name="Schwartze V."/>
            <person name="Binder U."/>
            <person name="Lass-Florl C."/>
            <person name="Voigt K."/>
            <person name="Horn F."/>
        </authorList>
    </citation>
    <scope>NUCLEOTIDE SEQUENCE</scope>
    <source>
        <strain evidence="2">JMRC FSU:6197</strain>
    </source>
</reference>
<organism evidence="2">
    <name type="scientific">Lichtheimia ramosa</name>
    <dbReference type="NCBI Taxonomy" id="688394"/>
    <lineage>
        <taxon>Eukaryota</taxon>
        <taxon>Fungi</taxon>
        <taxon>Fungi incertae sedis</taxon>
        <taxon>Mucoromycota</taxon>
        <taxon>Mucoromycotina</taxon>
        <taxon>Mucoromycetes</taxon>
        <taxon>Mucorales</taxon>
        <taxon>Lichtheimiaceae</taxon>
        <taxon>Lichtheimia</taxon>
    </lineage>
</organism>
<dbReference type="EMBL" id="LK023335">
    <property type="protein sequence ID" value="CDS09892.1"/>
    <property type="molecule type" value="Genomic_DNA"/>
</dbReference>
<evidence type="ECO:0000313" key="2">
    <source>
        <dbReference type="EMBL" id="CDS09892.1"/>
    </source>
</evidence>
<dbReference type="PANTHER" id="PTHR15503:SF22">
    <property type="entry name" value="TRANSPOSON TY3-I GAG POLYPROTEIN"/>
    <property type="match status" value="1"/>
</dbReference>
<protein>
    <recommendedName>
        <fullName evidence="3">Retrotransposon gag domain-containing protein</fullName>
    </recommendedName>
</protein>
<feature type="region of interest" description="Disordered" evidence="1">
    <location>
        <begin position="149"/>
        <end position="184"/>
    </location>
</feature>
<evidence type="ECO:0000256" key="1">
    <source>
        <dbReference type="SAM" id="MobiDB-lite"/>
    </source>
</evidence>
<gene>
    <name evidence="2" type="ORF">LRAMOSA02569</name>
</gene>
<dbReference type="PANTHER" id="PTHR15503">
    <property type="entry name" value="LDOC1 RELATED"/>
    <property type="match status" value="1"/>
</dbReference>
<name>A0A077WT87_9FUNG</name>
<proteinExistence type="predicted"/>
<accession>A0A077WT87</accession>
<feature type="compositionally biased region" description="Polar residues" evidence="1">
    <location>
        <begin position="163"/>
        <end position="181"/>
    </location>
</feature>